<organism evidence="2 3">
    <name type="scientific">Bacteroides sedimenti</name>
    <dbReference type="NCBI Taxonomy" id="2136147"/>
    <lineage>
        <taxon>Bacteria</taxon>
        <taxon>Pseudomonadati</taxon>
        <taxon>Bacteroidota</taxon>
        <taxon>Bacteroidia</taxon>
        <taxon>Bacteroidales</taxon>
        <taxon>Bacteroidaceae</taxon>
        <taxon>Bacteroides</taxon>
    </lineage>
</organism>
<dbReference type="Gene3D" id="2.40.128.280">
    <property type="match status" value="1"/>
</dbReference>
<name>A0ABN6Z007_9BACE</name>
<proteinExistence type="predicted"/>
<gene>
    <name evidence="2" type="ORF">BSYN_01920</name>
</gene>
<sequence>MATWLLPSCDKTPINGDMDGMWQLMTIQYKDLSEKQPEQLYYCIQLHMVQLQGAAFCSGTFQHTGDSIQMVIRQQNIDAVSAYGMNDTIQKFYIEQLSSQKMVLKSSFARLSFRKF</sequence>
<evidence type="ECO:0000259" key="1">
    <source>
        <dbReference type="Pfam" id="PF16585"/>
    </source>
</evidence>
<protein>
    <recommendedName>
        <fullName evidence="1">Lipocalin-like domain-containing protein</fullName>
    </recommendedName>
</protein>
<keyword evidence="3" id="KW-1185">Reference proteome</keyword>
<dbReference type="Proteomes" id="UP001496674">
    <property type="component" value="Chromosome"/>
</dbReference>
<accession>A0ABN6Z007</accession>
<reference evidence="2 3" key="1">
    <citation type="submission" date="2023-04" db="EMBL/GenBank/DDBJ databases">
        <title>Draft genome sequence of acteroides sedimenti strain YN3PY1.</title>
        <authorList>
            <person name="Yoshida N."/>
        </authorList>
    </citation>
    <scope>NUCLEOTIDE SEQUENCE [LARGE SCALE GENOMIC DNA]</scope>
    <source>
        <strain evidence="2 3">YN3PY1</strain>
    </source>
</reference>
<evidence type="ECO:0000313" key="3">
    <source>
        <dbReference type="Proteomes" id="UP001496674"/>
    </source>
</evidence>
<dbReference type="InterPro" id="IPR024311">
    <property type="entry name" value="Lipocalin-like"/>
</dbReference>
<feature type="domain" description="Lipocalin-like" evidence="1">
    <location>
        <begin position="6"/>
        <end position="116"/>
    </location>
</feature>
<evidence type="ECO:0000313" key="2">
    <source>
        <dbReference type="EMBL" id="BEG97927.1"/>
    </source>
</evidence>
<dbReference type="Pfam" id="PF16585">
    <property type="entry name" value="Lipocalin_8"/>
    <property type="match status" value="1"/>
</dbReference>
<dbReference type="EMBL" id="AP028055">
    <property type="protein sequence ID" value="BEG97927.1"/>
    <property type="molecule type" value="Genomic_DNA"/>
</dbReference>